<keyword evidence="2" id="KW-1185">Reference proteome</keyword>
<dbReference type="eggNOG" id="ENOG502ZH4H">
    <property type="taxonomic scope" value="Bacteria"/>
</dbReference>
<dbReference type="STRING" id="1237149.C900_04611"/>
<protein>
    <recommendedName>
        <fullName evidence="3">DUF4276 family protein</fullName>
    </recommendedName>
</protein>
<dbReference type="EMBL" id="AMZN01000068">
    <property type="protein sequence ID" value="ELR69764.1"/>
    <property type="molecule type" value="Genomic_DNA"/>
</dbReference>
<proteinExistence type="predicted"/>
<accession>L8JQM5</accession>
<evidence type="ECO:0000313" key="2">
    <source>
        <dbReference type="Proteomes" id="UP000011135"/>
    </source>
</evidence>
<comment type="caution">
    <text evidence="1">The sequence shown here is derived from an EMBL/GenBank/DDBJ whole genome shotgun (WGS) entry which is preliminary data.</text>
</comment>
<evidence type="ECO:0000313" key="1">
    <source>
        <dbReference type="EMBL" id="ELR69764.1"/>
    </source>
</evidence>
<evidence type="ECO:0008006" key="3">
    <source>
        <dbReference type="Google" id="ProtNLM"/>
    </source>
</evidence>
<gene>
    <name evidence="1" type="ORF">C900_04611</name>
</gene>
<sequence length="229" mass="26143">MDGGTFRSRSTKFLKMKIGIICEGHTDRAVIANILKGLKGIDSSQIVPLRPDNSKDETDLSTNPIDSFGGWHAVKEECENRQKISRFLSIEGQDIIIVQIDSAESDDYEVSKPVKDNNYSTVLRQKIIEKIRAWLNNEFQDDLIYAVAIEEIEAWVLTIYDTKNSANSADPKAKLNRVLAGRRIKYNHDWEGFLSISDQFSKRKNFTKGKYPNYNQSLADFCQDVEDKL</sequence>
<organism evidence="1 2">
    <name type="scientific">Fulvivirga imtechensis AK7</name>
    <dbReference type="NCBI Taxonomy" id="1237149"/>
    <lineage>
        <taxon>Bacteria</taxon>
        <taxon>Pseudomonadati</taxon>
        <taxon>Bacteroidota</taxon>
        <taxon>Cytophagia</taxon>
        <taxon>Cytophagales</taxon>
        <taxon>Fulvivirgaceae</taxon>
        <taxon>Fulvivirga</taxon>
    </lineage>
</organism>
<name>L8JQM5_9BACT</name>
<dbReference type="AlphaFoldDB" id="L8JQM5"/>
<dbReference type="Proteomes" id="UP000011135">
    <property type="component" value="Unassembled WGS sequence"/>
</dbReference>
<reference evidence="1 2" key="1">
    <citation type="submission" date="2012-12" db="EMBL/GenBank/DDBJ databases">
        <title>Genome assembly of Fulvivirga imtechensis AK7.</title>
        <authorList>
            <person name="Nupur N."/>
            <person name="Khatri I."/>
            <person name="Kumar R."/>
            <person name="Subramanian S."/>
            <person name="Pinnaka A."/>
        </authorList>
    </citation>
    <scope>NUCLEOTIDE SEQUENCE [LARGE SCALE GENOMIC DNA]</scope>
    <source>
        <strain evidence="1 2">AK7</strain>
    </source>
</reference>